<proteinExistence type="predicted"/>
<organism evidence="1">
    <name type="scientific">marine sediment metagenome</name>
    <dbReference type="NCBI Taxonomy" id="412755"/>
    <lineage>
        <taxon>unclassified sequences</taxon>
        <taxon>metagenomes</taxon>
        <taxon>ecological metagenomes</taxon>
    </lineage>
</organism>
<sequence length="65" mass="7621">GINGIYFEPGNMSSLKKVMMEIVENPELLVPLKKKSKEIIQQMNLDMDHHTDEILKLYYEILTQK</sequence>
<reference evidence="1" key="1">
    <citation type="journal article" date="2014" name="Front. Microbiol.">
        <title>High frequency of phylogenetically diverse reductive dehalogenase-homologous genes in deep subseafloor sedimentary metagenomes.</title>
        <authorList>
            <person name="Kawai M."/>
            <person name="Futagami T."/>
            <person name="Toyoda A."/>
            <person name="Takaki Y."/>
            <person name="Nishi S."/>
            <person name="Hori S."/>
            <person name="Arai W."/>
            <person name="Tsubouchi T."/>
            <person name="Morono Y."/>
            <person name="Uchiyama I."/>
            <person name="Ito T."/>
            <person name="Fujiyama A."/>
            <person name="Inagaki F."/>
            <person name="Takami H."/>
        </authorList>
    </citation>
    <scope>NUCLEOTIDE SEQUENCE</scope>
    <source>
        <strain evidence="1">Expedition CK06-06</strain>
    </source>
</reference>
<accession>X1DP95</accession>
<feature type="non-terminal residue" evidence="1">
    <location>
        <position position="1"/>
    </location>
</feature>
<gene>
    <name evidence="1" type="ORF">S01H4_64397</name>
</gene>
<protein>
    <recommendedName>
        <fullName evidence="2">Glycosyl transferase family 1 domain-containing protein</fullName>
    </recommendedName>
</protein>
<evidence type="ECO:0000313" key="1">
    <source>
        <dbReference type="EMBL" id="GAH10060.1"/>
    </source>
</evidence>
<evidence type="ECO:0008006" key="2">
    <source>
        <dbReference type="Google" id="ProtNLM"/>
    </source>
</evidence>
<dbReference type="EMBL" id="BART01039037">
    <property type="protein sequence ID" value="GAH10060.1"/>
    <property type="molecule type" value="Genomic_DNA"/>
</dbReference>
<dbReference type="SUPFAM" id="SSF53756">
    <property type="entry name" value="UDP-Glycosyltransferase/glycogen phosphorylase"/>
    <property type="match status" value="1"/>
</dbReference>
<name>X1DP95_9ZZZZ</name>
<comment type="caution">
    <text evidence="1">The sequence shown here is derived from an EMBL/GenBank/DDBJ whole genome shotgun (WGS) entry which is preliminary data.</text>
</comment>
<dbReference type="AlphaFoldDB" id="X1DP95"/>